<protein>
    <submittedName>
        <fullName evidence="1">Uncharacterized protein</fullName>
    </submittedName>
</protein>
<keyword evidence="2" id="KW-1185">Reference proteome</keyword>
<comment type="caution">
    <text evidence="1">The sequence shown here is derived from an EMBL/GenBank/DDBJ whole genome shotgun (WGS) entry which is preliminary data.</text>
</comment>
<evidence type="ECO:0000313" key="2">
    <source>
        <dbReference type="Proteomes" id="UP001234297"/>
    </source>
</evidence>
<dbReference type="Proteomes" id="UP001234297">
    <property type="component" value="Chromosome 6"/>
</dbReference>
<gene>
    <name evidence="1" type="ORF">MRB53_021050</name>
</gene>
<organism evidence="1 2">
    <name type="scientific">Persea americana</name>
    <name type="common">Avocado</name>
    <dbReference type="NCBI Taxonomy" id="3435"/>
    <lineage>
        <taxon>Eukaryota</taxon>
        <taxon>Viridiplantae</taxon>
        <taxon>Streptophyta</taxon>
        <taxon>Embryophyta</taxon>
        <taxon>Tracheophyta</taxon>
        <taxon>Spermatophyta</taxon>
        <taxon>Magnoliopsida</taxon>
        <taxon>Magnoliidae</taxon>
        <taxon>Laurales</taxon>
        <taxon>Lauraceae</taxon>
        <taxon>Persea</taxon>
    </lineage>
</organism>
<dbReference type="EMBL" id="CM056814">
    <property type="protein sequence ID" value="KAJ8627743.1"/>
    <property type="molecule type" value="Genomic_DNA"/>
</dbReference>
<accession>A0ACC2L3A5</accession>
<name>A0ACC2L3A5_PERAE</name>
<evidence type="ECO:0000313" key="1">
    <source>
        <dbReference type="EMBL" id="KAJ8627743.1"/>
    </source>
</evidence>
<proteinExistence type="predicted"/>
<sequence>MRENSSVNDKMIDRNWVKTRKRKRLPCGLDLSNGKESSSLSLESSRSNTSARRRLKVDFNVSRSAQKKKGNDGYYFECVICDLGGNLLCCDSCPRTYHLQCLNPPLKRTPPGKWQCPNCCKSKDSFNLISHPETISRRARTKITVEKTKTRNKPSGSDKLSLFIRSSIPGKNRSSSKAKIASSRTVPSVEKKTDSPQMGASLVMKSDHSSDGGFTEGISTCADTEIEKKTSLPCRDASLERKSGSQEEVQTSIQISNSDPKDELSEMKSDLQCNNVSQENKLVPTPDSSAKKPRKRKRKINEESKKKMSKADKGKGIMTAFTKCGAKETPALSEKLKLRKKRSTINKSPILKEDSAKNNVASQVKGKRLSEDTLQPPHVLDESVVKADKITHERNDQDGVQQVDRILGCRVQSCEVPSLSYVQPVKLASFPTSTEPDDPSLRLASGQPSHDLLDLECHSRPSESEDHLAGIRVVDVTDTEKFRGGGSHYTTNQEDNGVDNLNTDMTHVNGLGEVAVKTSIENTLKDQALPTNKRKISEEPILCTVDTGEVITKEVHEDNIDVDLVDSGPVCLLPESCDNLASCDTRDDETILEKRASGSAKIKISETLLNESAPINSENIRYEFLVKWVGQSHIHNTWVSESHLKVLAKRKLENYKAKYGIALINIFEEQWSQPQRIIALRSIKDGTGKALVKWCGLPYDECTWERLDEPIIKKSAHLISEFEEFERRTFNKDASEHDMLRTKADHQQRDVVTLVEQPEELKGGSLFPHQLEALNWLRKCWHKSKNVILADEMGLGKTVSACAFLSSLYFEFKVRLPCLVLVPLSTMPNWLAEFALWAPHLNVVEYHGSAKARSVIRQYEWHASDQDEKPKKTLPYKFNVLLTTYEMVLADSSHLRVVPWEVLVVDEGHRLKNSGSKLFNMLNTFSFQHRVLLTGTPLQNNIGEMFNLLNFLQPVSFPSLSSFEERFNDLTTAEKVEELKKLVAPHMLRRLKKDAMQNIPPKTERIVPVELSSIQAEYYRAMLTKNYQILRNIGKGVVQQSMLNIVMQLRKVCNHPYLIPGTEPDSGSMEFLQEMRIKASAKLSLLHSMLKVLNKEGHRVLIFSQMTKLLDILEDYLTVEFGSKTFERVDGSVSVADRQAAIARFNQDKTRFVFLLSTRSCGLGINLATADTVIIYDSDFNPHADIQAMNRAHRIGQSNRLLVYRLVVRASVEERILQLAKKKLMLDQLFVNKSGSQKEVEDILRWGTEELFSDSATMSGKDSNENSSGKTEVAAETEQRHKRRVGGLGDVYKDRCTEGSTKILWDENAILRLLDRSYLPLGSADGTEGDLENDMLGSVKSVEWNDEPNEEQGGTELLPSTAGDVCAQSSEKKEDLVVNNTEENEWDRLLRLRWEKYQNEEEAALGRGKRLRKAVSYKEAFTQHLNESLTETGNEEEPELQLEPEPEPEPEPEYTPAGRALKAKYAKLRARQKERLAQRYTVDASRSLEDQGRHESSPKFPTTPNREVGPSLAGRDADPAFNLEDTKSLLLSDAPKSRTNSTTRLGRFTKHGYKSFQSSHLDLSARPPATLTPDMFLPSHSQSTCSGSSMTANNLLPVLGLCAPNANQPNSTGRYLKSYLNLPKSNCEQSKTGMGLLDFPFRLTANTTSVDERETAVDNSKVPDTSAGVLHCRLKNTIQDSCLPFSPFPSATTSQGMFPDSLGSSGLFPGLSLGMQGEAAHESGRDLLTMPLLPNLRQSRNDNQKQKQHVKEVSPVLGPDQMQGSYSSLPEKHKRVLENIMMKTGSGTTISMKKRSKVVAWSEDELDALWIGVRRQGKGNWDTMLRDPNLKFSKCRTSEDLSNMWEEEQLKILDVPSFPMPKSSKSTFSEISDGMMTRALFENRFIGLGTEHYPRPKFRSHLTDIQLGYRDLSSSMPYMDPINHFSIKNDLHSSFPFSKHEKLIPSVAEDYSAGPSDRPADLNLPLEHPFLPNSLVGSSLGSLSMNCSTSYDLKRKEEEQCADRYLKLPSLLDRSLNWLRDCHNNRQGGESSTGLFADHNRSLNSGCSSPKDGIAGSSSTSNKLPHWLREAVGIPKRPSEPDLPPNVSAIAHSVRLLYGEEKPAIPPFTLLGPPPSQPRDPRRNMKKKRKLHKHRRLTPEMVTSTKNFQSSVLGDNIASSSIPPAPPLPLLPLSTGVFPWTEPKLSLPSLNMNSNSPSSSLFPPHRKKGMTLSPSPEVLHLVASCVAPGPRMSPAPGMQGSSVLQCELPAAKSFEPFESLPGSGSLDLKGGLGKRKARSSLLGRWEQLSDKRVDQTVESGDSSKTQSDPCRLDRPEVEEVSSEETVSDDRRSEHYVLPRLSTTGSFMAAAFGNKSTMCWLLPPETNPEAVVLGGVQNLFGNRSLFEAIEEFLRMTNHERWASVPRRAQHAHPAMMLGVDALMVDPPVLPQAHADPFSMSYAQYEAIIQDKETDNQNAFLGLKNGICNSGGCGDEAATRDQCYPLDHSDPGRCDEKCGRRRSCRERRKESSALMASSTLLRSASASPLALQSHQHSFDFSARSPHQIKVSCSAVSHSLTSSRIKTCIFGTQVFSGEACSLQNFGARSIQTIRATATEIPSKAQKSSSGGKSKIGINGFGRIGRLVLRIAMSRDDVEVVAINDPFIDAKYMAYMFKYDSTHGIFKGTIKVVDESILEINGKRVQVTSKRDPSEIPWGDHGAEYIIESSGVFTTLEKASSHLKGGAKKIVISAPSADAPMFVVGVNERMYKPNLNIVSNASCTTNCLAPLAKVVHQEFGIVEGLMTTVHATTATQKTVDGPSMKDWRGGRGAGQNIIPSSTGAAKAVGKVLPELNGKLTGMAFRVPTPNVSVVDLTCRLEKSASYDDVKAAIKFASEGQLKGILGYTDEDVVSNDFIGDSRSSIFDAKAGIGLSASFMKLVSWYDNEWGYSNRVLDLIEHMAVVSATHN</sequence>
<reference evidence="1 2" key="1">
    <citation type="journal article" date="2022" name="Hortic Res">
        <title>A haplotype resolved chromosomal level avocado genome allows analysis of novel avocado genes.</title>
        <authorList>
            <person name="Nath O."/>
            <person name="Fletcher S.J."/>
            <person name="Hayward A."/>
            <person name="Shaw L.M."/>
            <person name="Masouleh A.K."/>
            <person name="Furtado A."/>
            <person name="Henry R.J."/>
            <person name="Mitter N."/>
        </authorList>
    </citation>
    <scope>NUCLEOTIDE SEQUENCE [LARGE SCALE GENOMIC DNA]</scope>
    <source>
        <strain evidence="2">cv. Hass</strain>
    </source>
</reference>